<feature type="binding site" description="axial binding residue" evidence="15">
    <location>
        <position position="474"/>
    </location>
    <ligand>
        <name>heme</name>
        <dbReference type="ChEBI" id="CHEBI:30413"/>
    </ligand>
    <ligandPart>
        <name>Fe</name>
        <dbReference type="ChEBI" id="CHEBI:18248"/>
    </ligandPart>
</feature>
<comment type="similarity">
    <text evidence="4 16">Belongs to the cytochrome P450 family.</text>
</comment>
<gene>
    <name evidence="18" type="primary">LOC106121230</name>
</gene>
<dbReference type="Pfam" id="PF00067">
    <property type="entry name" value="p450"/>
    <property type="match status" value="1"/>
</dbReference>
<evidence type="ECO:0000256" key="1">
    <source>
        <dbReference type="ARBA" id="ARBA00001971"/>
    </source>
</evidence>
<comment type="cofactor">
    <cofactor evidence="1 15">
        <name>heme</name>
        <dbReference type="ChEBI" id="CHEBI:30413"/>
    </cofactor>
</comment>
<evidence type="ECO:0000256" key="14">
    <source>
        <dbReference type="ARBA" id="ARBA00047827"/>
    </source>
</evidence>
<name>A0AAJ6ZGR3_PAPXU</name>
<keyword evidence="17" id="KW-1133">Transmembrane helix</keyword>
<dbReference type="InterPro" id="IPR036396">
    <property type="entry name" value="Cyt_P450_sf"/>
</dbReference>
<dbReference type="CDD" id="cd11056">
    <property type="entry name" value="CYP6-like"/>
    <property type="match status" value="1"/>
</dbReference>
<accession>A0AAJ6ZGR3</accession>
<dbReference type="SUPFAM" id="SSF48264">
    <property type="entry name" value="Cytochrome P450"/>
    <property type="match status" value="1"/>
</dbReference>
<dbReference type="GO" id="GO:0020037">
    <property type="term" value="F:heme binding"/>
    <property type="evidence" value="ECO:0007669"/>
    <property type="project" value="InterPro"/>
</dbReference>
<dbReference type="PRINTS" id="PR00385">
    <property type="entry name" value="P450"/>
</dbReference>
<dbReference type="KEGG" id="pxu:106121230"/>
<dbReference type="AlphaFoldDB" id="A0AAJ6ZGR3"/>
<evidence type="ECO:0000256" key="10">
    <source>
        <dbReference type="ARBA" id="ARBA00023002"/>
    </source>
</evidence>
<feature type="transmembrane region" description="Helical" evidence="17">
    <location>
        <begin position="25"/>
        <end position="44"/>
    </location>
</feature>
<evidence type="ECO:0000256" key="4">
    <source>
        <dbReference type="ARBA" id="ARBA00010617"/>
    </source>
</evidence>
<comment type="subcellular location">
    <subcellularLocation>
        <location evidence="3">Endoplasmic reticulum membrane</location>
        <topology evidence="3">Peripheral membrane protein</topology>
    </subcellularLocation>
    <subcellularLocation>
        <location evidence="2">Microsome membrane</location>
        <topology evidence="2">Peripheral membrane protein</topology>
    </subcellularLocation>
</comment>
<keyword evidence="6 15" id="KW-0349">Heme</keyword>
<dbReference type="InterPro" id="IPR001128">
    <property type="entry name" value="Cyt_P450"/>
</dbReference>
<evidence type="ECO:0000256" key="13">
    <source>
        <dbReference type="ARBA" id="ARBA00023136"/>
    </source>
</evidence>
<evidence type="ECO:0000256" key="2">
    <source>
        <dbReference type="ARBA" id="ARBA00004174"/>
    </source>
</evidence>
<evidence type="ECO:0000256" key="11">
    <source>
        <dbReference type="ARBA" id="ARBA00023004"/>
    </source>
</evidence>
<dbReference type="PROSITE" id="PS00086">
    <property type="entry name" value="CYTOCHROME_P450"/>
    <property type="match status" value="1"/>
</dbReference>
<dbReference type="EC" id="1.14.14.1" evidence="5"/>
<dbReference type="PRINTS" id="PR00463">
    <property type="entry name" value="EP450I"/>
</dbReference>
<evidence type="ECO:0000256" key="15">
    <source>
        <dbReference type="PIRSR" id="PIRSR602401-1"/>
    </source>
</evidence>
<dbReference type="RefSeq" id="XP_013172228.1">
    <property type="nucleotide sequence ID" value="XM_013316774.1"/>
</dbReference>
<dbReference type="PANTHER" id="PTHR24292">
    <property type="entry name" value="CYTOCHROME P450"/>
    <property type="match status" value="1"/>
</dbReference>
<sequence length="532" mass="61397">MDKGYSHCCSAIEHTLTRSVYLFKMWYFVLVFVIVLFLYSLRTLNYWKKRGIKHDPPIPFFGNNFRQFFQQASMAMLATEAYNKYPNEKVVGFFRGMKPELVIRDPEIAKRILITDFQHFYARGFNPHKTVIEPLLKNLFFADGDLWRLIRQRFTPAFSTAKLKGMFPIITDRAEKLQIITEEVSHLDSYDVRELMARYTTDFIGACGFGISMDSLSNENSEFRRLGKRIFQRTPKDAVHAALKLLFPELCKNLHFLDPELEKSMTFLVQTVMRERNYKHSGKNDFIDLMLELKEKGTIIGESIESRNSDGTAKVVTMEMTEMIMIAQVFVFFGAGFETSSTASSYTLHQLAFNPEYQVKVQEEIDEVLKKYNNKITYEAVNEMTCLEKAFYEAMRMYPSVAYIVRMCTSPKYTIPEIGVTINEGVKVMIPIQAMHNDEKYFEEPEKFNPERFNLGRKQFKDVFLPFGEGPRACVGERLGQMQSMAGLAAVLQKFTVEPAKCSVRDPKPEPTAIVAEGFVGGLPLKIRKRQT</sequence>
<keyword evidence="8" id="KW-0256">Endoplasmic reticulum</keyword>
<keyword evidence="9" id="KW-0492">Microsome</keyword>
<organism evidence="18">
    <name type="scientific">Papilio xuthus</name>
    <name type="common">Asian swallowtail butterfly</name>
    <dbReference type="NCBI Taxonomy" id="66420"/>
    <lineage>
        <taxon>Eukaryota</taxon>
        <taxon>Metazoa</taxon>
        <taxon>Ecdysozoa</taxon>
        <taxon>Arthropoda</taxon>
        <taxon>Hexapoda</taxon>
        <taxon>Insecta</taxon>
        <taxon>Pterygota</taxon>
        <taxon>Neoptera</taxon>
        <taxon>Endopterygota</taxon>
        <taxon>Lepidoptera</taxon>
        <taxon>Glossata</taxon>
        <taxon>Ditrysia</taxon>
        <taxon>Papilionoidea</taxon>
        <taxon>Papilionidae</taxon>
        <taxon>Papilioninae</taxon>
        <taxon>Papilio</taxon>
    </lineage>
</organism>
<dbReference type="GeneID" id="106121230"/>
<keyword evidence="7 15" id="KW-0479">Metal-binding</keyword>
<dbReference type="InterPro" id="IPR002401">
    <property type="entry name" value="Cyt_P450_E_grp-I"/>
</dbReference>
<comment type="catalytic activity">
    <reaction evidence="14">
        <text>an organic molecule + reduced [NADPH--hemoprotein reductase] + O2 = an alcohol + oxidized [NADPH--hemoprotein reductase] + H2O + H(+)</text>
        <dbReference type="Rhea" id="RHEA:17149"/>
        <dbReference type="Rhea" id="RHEA-COMP:11964"/>
        <dbReference type="Rhea" id="RHEA-COMP:11965"/>
        <dbReference type="ChEBI" id="CHEBI:15377"/>
        <dbReference type="ChEBI" id="CHEBI:15378"/>
        <dbReference type="ChEBI" id="CHEBI:15379"/>
        <dbReference type="ChEBI" id="CHEBI:30879"/>
        <dbReference type="ChEBI" id="CHEBI:57618"/>
        <dbReference type="ChEBI" id="CHEBI:58210"/>
        <dbReference type="ChEBI" id="CHEBI:142491"/>
        <dbReference type="EC" id="1.14.14.1"/>
    </reaction>
</comment>
<dbReference type="InterPro" id="IPR017972">
    <property type="entry name" value="Cyt_P450_CS"/>
</dbReference>
<dbReference type="PANTHER" id="PTHR24292:SF54">
    <property type="entry name" value="CYP9F3-RELATED"/>
    <property type="match status" value="1"/>
</dbReference>
<protein>
    <recommendedName>
        <fullName evidence="5">unspecific monooxygenase</fullName>
        <ecNumber evidence="5">1.14.14.1</ecNumber>
    </recommendedName>
</protein>
<dbReference type="FunFam" id="1.10.630.10:FF:000042">
    <property type="entry name" value="Cytochrome P450"/>
    <property type="match status" value="1"/>
</dbReference>
<dbReference type="Proteomes" id="UP000694872">
    <property type="component" value="Unplaced"/>
</dbReference>
<keyword evidence="12 16" id="KW-0503">Monooxygenase</keyword>
<keyword evidence="13 17" id="KW-0472">Membrane</keyword>
<dbReference type="InterPro" id="IPR050476">
    <property type="entry name" value="Insect_CytP450_Detox"/>
</dbReference>
<dbReference type="GO" id="GO:0005506">
    <property type="term" value="F:iron ion binding"/>
    <property type="evidence" value="ECO:0007669"/>
    <property type="project" value="InterPro"/>
</dbReference>
<dbReference type="GO" id="GO:0016712">
    <property type="term" value="F:oxidoreductase activity, acting on paired donors, with incorporation or reduction of molecular oxygen, reduced flavin or flavoprotein as one donor, and incorporation of one atom of oxygen"/>
    <property type="evidence" value="ECO:0007669"/>
    <property type="project" value="UniProtKB-EC"/>
</dbReference>
<dbReference type="Gene3D" id="1.10.630.10">
    <property type="entry name" value="Cytochrome P450"/>
    <property type="match status" value="1"/>
</dbReference>
<keyword evidence="11 15" id="KW-0408">Iron</keyword>
<dbReference type="GO" id="GO:0005789">
    <property type="term" value="C:endoplasmic reticulum membrane"/>
    <property type="evidence" value="ECO:0007669"/>
    <property type="project" value="UniProtKB-SubCell"/>
</dbReference>
<evidence type="ECO:0000256" key="5">
    <source>
        <dbReference type="ARBA" id="ARBA00012109"/>
    </source>
</evidence>
<evidence type="ECO:0000313" key="18">
    <source>
        <dbReference type="RefSeq" id="XP_013172228.1"/>
    </source>
</evidence>
<proteinExistence type="inferred from homology"/>
<evidence type="ECO:0000256" key="17">
    <source>
        <dbReference type="SAM" id="Phobius"/>
    </source>
</evidence>
<evidence type="ECO:0000256" key="6">
    <source>
        <dbReference type="ARBA" id="ARBA00022617"/>
    </source>
</evidence>
<evidence type="ECO:0000256" key="8">
    <source>
        <dbReference type="ARBA" id="ARBA00022824"/>
    </source>
</evidence>
<reference evidence="18" key="1">
    <citation type="submission" date="2025-08" db="UniProtKB">
        <authorList>
            <consortium name="RefSeq"/>
        </authorList>
    </citation>
    <scope>IDENTIFICATION</scope>
</reference>
<evidence type="ECO:0000256" key="7">
    <source>
        <dbReference type="ARBA" id="ARBA00022723"/>
    </source>
</evidence>
<keyword evidence="10 16" id="KW-0560">Oxidoreductase</keyword>
<evidence type="ECO:0000256" key="9">
    <source>
        <dbReference type="ARBA" id="ARBA00022848"/>
    </source>
</evidence>
<evidence type="ECO:0000256" key="12">
    <source>
        <dbReference type="ARBA" id="ARBA00023033"/>
    </source>
</evidence>
<evidence type="ECO:0000256" key="16">
    <source>
        <dbReference type="RuleBase" id="RU000461"/>
    </source>
</evidence>
<keyword evidence="17" id="KW-0812">Transmembrane</keyword>
<dbReference type="CTD" id="100126559"/>
<evidence type="ECO:0000256" key="3">
    <source>
        <dbReference type="ARBA" id="ARBA00004406"/>
    </source>
</evidence>